<reference evidence="1 2" key="1">
    <citation type="submission" date="2019-12" db="EMBL/GenBank/DDBJ databases">
        <title>Whole-genome analyses of novel actinobacteria.</title>
        <authorList>
            <person name="Sahin N."/>
            <person name="Saygin H."/>
        </authorList>
    </citation>
    <scope>NUCLEOTIDE SEQUENCE [LARGE SCALE GENOMIC DNA]</scope>
    <source>
        <strain evidence="1 2">KC615</strain>
    </source>
</reference>
<dbReference type="Gene3D" id="1.10.10.10">
    <property type="entry name" value="Winged helix-like DNA-binding domain superfamily/Winged helix DNA-binding domain"/>
    <property type="match status" value="1"/>
</dbReference>
<dbReference type="Proteomes" id="UP000430692">
    <property type="component" value="Unassembled WGS sequence"/>
</dbReference>
<dbReference type="InterPro" id="IPR036388">
    <property type="entry name" value="WH-like_DNA-bd_sf"/>
</dbReference>
<dbReference type="AlphaFoldDB" id="A0A6I4VQZ2"/>
<accession>A0A6I4VQZ2</accession>
<dbReference type="GO" id="GO:0003700">
    <property type="term" value="F:DNA-binding transcription factor activity"/>
    <property type="evidence" value="ECO:0007669"/>
    <property type="project" value="TreeGrafter"/>
</dbReference>
<proteinExistence type="predicted"/>
<dbReference type="PANTHER" id="PTHR33221:SF15">
    <property type="entry name" value="HTH-TYPE TRANSCRIPTIONAL REGULATOR YWGB-RELATED"/>
    <property type="match status" value="1"/>
</dbReference>
<dbReference type="Pfam" id="PF02082">
    <property type="entry name" value="Rrf2"/>
    <property type="match status" value="1"/>
</dbReference>
<evidence type="ECO:0000313" key="2">
    <source>
        <dbReference type="Proteomes" id="UP000430692"/>
    </source>
</evidence>
<comment type="caution">
    <text evidence="1">The sequence shown here is derived from an EMBL/GenBank/DDBJ whole genome shotgun (WGS) entry which is preliminary data.</text>
</comment>
<dbReference type="InterPro" id="IPR000944">
    <property type="entry name" value="Tscrpt_reg_Rrf2"/>
</dbReference>
<evidence type="ECO:0000313" key="1">
    <source>
        <dbReference type="EMBL" id="MXQ54067.1"/>
    </source>
</evidence>
<organism evidence="1 2">
    <name type="scientific">Shimazuella alba</name>
    <dbReference type="NCBI Taxonomy" id="2690964"/>
    <lineage>
        <taxon>Bacteria</taxon>
        <taxon>Bacillati</taxon>
        <taxon>Bacillota</taxon>
        <taxon>Bacilli</taxon>
        <taxon>Bacillales</taxon>
        <taxon>Thermoactinomycetaceae</taxon>
        <taxon>Shimazuella</taxon>
    </lineage>
</organism>
<protein>
    <submittedName>
        <fullName evidence="1">Transcriptional regulator</fullName>
    </submittedName>
</protein>
<dbReference type="SUPFAM" id="SSF46785">
    <property type="entry name" value="Winged helix' DNA-binding domain"/>
    <property type="match status" value="1"/>
</dbReference>
<dbReference type="InterPro" id="IPR036390">
    <property type="entry name" value="WH_DNA-bd_sf"/>
</dbReference>
<keyword evidence="2" id="KW-1185">Reference proteome</keyword>
<name>A0A6I4VQZ2_9BACL</name>
<dbReference type="PANTHER" id="PTHR33221">
    <property type="entry name" value="WINGED HELIX-TURN-HELIX TRANSCRIPTIONAL REGULATOR, RRF2 FAMILY"/>
    <property type="match status" value="1"/>
</dbReference>
<dbReference type="PROSITE" id="PS51197">
    <property type="entry name" value="HTH_RRF2_2"/>
    <property type="match status" value="1"/>
</dbReference>
<dbReference type="GO" id="GO:0005829">
    <property type="term" value="C:cytosol"/>
    <property type="evidence" value="ECO:0007669"/>
    <property type="project" value="TreeGrafter"/>
</dbReference>
<sequence>MAIVSRYTVALHILTFITEKTGNSDAFITSNQIAVSVGTSPVFIRRILGSLAKANLVIVKHGGTDTGWKLARSSDKITLLDVYEAVVQKPLFESHHSKPNTDCVIGRGIQPALHHIYNQSEAAMKQQLRQYSISDLLLETVAQFNLMEAEKRL</sequence>
<dbReference type="RefSeq" id="WP_160801429.1">
    <property type="nucleotide sequence ID" value="NZ_WUUL01000006.1"/>
</dbReference>
<gene>
    <name evidence="1" type="ORF">GSM42_10125</name>
</gene>
<dbReference type="EMBL" id="WUUL01000006">
    <property type="protein sequence ID" value="MXQ54067.1"/>
    <property type="molecule type" value="Genomic_DNA"/>
</dbReference>